<dbReference type="STRING" id="349521.HCH_04723"/>
<reference evidence="2 3" key="1">
    <citation type="journal article" date="2005" name="Nucleic Acids Res.">
        <title>Genomic blueprint of Hahella chejuensis, a marine microbe producing an algicidal agent.</title>
        <authorList>
            <person name="Jeong H."/>
            <person name="Yim J.H."/>
            <person name="Lee C."/>
            <person name="Choi S.-H."/>
            <person name="Park Y.K."/>
            <person name="Yoon S.H."/>
            <person name="Hur C.-G."/>
            <person name="Kang H.-Y."/>
            <person name="Kim D."/>
            <person name="Lee H.H."/>
            <person name="Park K.H."/>
            <person name="Park S.-H."/>
            <person name="Park H.-S."/>
            <person name="Lee H.K."/>
            <person name="Oh T.K."/>
            <person name="Kim J.F."/>
        </authorList>
    </citation>
    <scope>NUCLEOTIDE SEQUENCE [LARGE SCALE GENOMIC DNA]</scope>
    <source>
        <strain evidence="2 3">KCTC 2396</strain>
    </source>
</reference>
<keyword evidence="1" id="KW-0472">Membrane</keyword>
<name>Q2SD53_HAHCH</name>
<sequence length="252" mass="27663">MATQQQAIERSRLGRLLVNRGYITEGQLNEALTAQTVNGQRLGELLVDFGWITNKELQRTLRRQSRYRYAAAFVAMAVAPFQPMVAFAASQSDNQSSPVASETFYQNMSGLQALDESEMSNVGAQGFTEEFQQFYNMAAKAQLEGQNSDNPDELPGLDGVQVLGSLGKLLLPITNVLDAEVEVVGVQIDPSRIKPLFNEDGGMNVTLPNHIERVSFNNIRPMGVSADGPTMGSIHLEGIEFSDNSYIVVKPY</sequence>
<dbReference type="SUPFAM" id="SSF160246">
    <property type="entry name" value="EspE N-terminal domain-like"/>
    <property type="match status" value="1"/>
</dbReference>
<evidence type="ECO:0000256" key="1">
    <source>
        <dbReference type="SAM" id="Phobius"/>
    </source>
</evidence>
<keyword evidence="3" id="KW-1185">Reference proteome</keyword>
<feature type="transmembrane region" description="Helical" evidence="1">
    <location>
        <begin position="69"/>
        <end position="89"/>
    </location>
</feature>
<gene>
    <name evidence="2" type="ordered locus">HCH_04723</name>
</gene>
<evidence type="ECO:0000313" key="2">
    <source>
        <dbReference type="EMBL" id="ABC31421.1"/>
    </source>
</evidence>
<accession>Q2SD53</accession>
<dbReference type="OrthoDB" id="8750002at2"/>
<proteinExistence type="predicted"/>
<protein>
    <submittedName>
        <fullName evidence="2">Type II secretory pathway, ATPase PulE/Tfp pilus assembly pathway, ATPase PilB</fullName>
    </submittedName>
</protein>
<dbReference type="eggNOG" id="ENOG5032T2X">
    <property type="taxonomic scope" value="Bacteria"/>
</dbReference>
<dbReference type="RefSeq" id="WP_011398486.1">
    <property type="nucleotide sequence ID" value="NC_007645.1"/>
</dbReference>
<dbReference type="Proteomes" id="UP000000238">
    <property type="component" value="Chromosome"/>
</dbReference>
<evidence type="ECO:0000313" key="3">
    <source>
        <dbReference type="Proteomes" id="UP000000238"/>
    </source>
</evidence>
<dbReference type="HOGENOM" id="CLU_1229025_0_0_6"/>
<keyword evidence="1" id="KW-0812">Transmembrane</keyword>
<dbReference type="AlphaFoldDB" id="Q2SD53"/>
<organism evidence="2 3">
    <name type="scientific">Hahella chejuensis (strain KCTC 2396)</name>
    <dbReference type="NCBI Taxonomy" id="349521"/>
    <lineage>
        <taxon>Bacteria</taxon>
        <taxon>Pseudomonadati</taxon>
        <taxon>Pseudomonadota</taxon>
        <taxon>Gammaproteobacteria</taxon>
        <taxon>Oceanospirillales</taxon>
        <taxon>Hahellaceae</taxon>
        <taxon>Hahella</taxon>
    </lineage>
</organism>
<dbReference type="EMBL" id="CP000155">
    <property type="protein sequence ID" value="ABC31421.1"/>
    <property type="molecule type" value="Genomic_DNA"/>
</dbReference>
<dbReference type="KEGG" id="hch:HCH_04723"/>
<keyword evidence="1" id="KW-1133">Transmembrane helix</keyword>
<dbReference type="InterPro" id="IPR037257">
    <property type="entry name" value="T2SS_E_N_sf"/>
</dbReference>